<feature type="transmembrane region" description="Helical" evidence="8">
    <location>
        <begin position="188"/>
        <end position="205"/>
    </location>
</feature>
<keyword evidence="2" id="KW-1003">Cell membrane</keyword>
<evidence type="ECO:0000256" key="3">
    <source>
        <dbReference type="ARBA" id="ARBA00022676"/>
    </source>
</evidence>
<dbReference type="EMBL" id="JAGSOG010000012">
    <property type="protein sequence ID" value="MBR7832540.1"/>
    <property type="molecule type" value="Genomic_DNA"/>
</dbReference>
<dbReference type="GO" id="GO:0010041">
    <property type="term" value="P:response to iron(III) ion"/>
    <property type="evidence" value="ECO:0007669"/>
    <property type="project" value="TreeGrafter"/>
</dbReference>
<dbReference type="Pfam" id="PF02366">
    <property type="entry name" value="PMT"/>
    <property type="match status" value="1"/>
</dbReference>
<dbReference type="GO" id="GO:0005886">
    <property type="term" value="C:plasma membrane"/>
    <property type="evidence" value="ECO:0007669"/>
    <property type="project" value="UniProtKB-SubCell"/>
</dbReference>
<comment type="subcellular location">
    <subcellularLocation>
        <location evidence="1">Cell membrane</location>
        <topology evidence="1">Multi-pass membrane protein</topology>
    </subcellularLocation>
</comment>
<keyword evidence="11" id="KW-1185">Reference proteome</keyword>
<feature type="transmembrane region" description="Helical" evidence="8">
    <location>
        <begin position="281"/>
        <end position="300"/>
    </location>
</feature>
<dbReference type="InterPro" id="IPR003342">
    <property type="entry name" value="ArnT-like_N"/>
</dbReference>
<dbReference type="AlphaFoldDB" id="A0A941EKI5"/>
<evidence type="ECO:0000313" key="10">
    <source>
        <dbReference type="EMBL" id="MBR7832540.1"/>
    </source>
</evidence>
<name>A0A941EKI5_9ACTN</name>
<protein>
    <submittedName>
        <fullName evidence="10">Phospholipid carrier-dependent glycosyltransferase</fullName>
    </submittedName>
</protein>
<keyword evidence="3" id="KW-0328">Glycosyltransferase</keyword>
<feature type="transmembrane region" description="Helical" evidence="8">
    <location>
        <begin position="136"/>
        <end position="157"/>
    </location>
</feature>
<dbReference type="Proteomes" id="UP000675781">
    <property type="component" value="Unassembled WGS sequence"/>
</dbReference>
<evidence type="ECO:0000256" key="1">
    <source>
        <dbReference type="ARBA" id="ARBA00004651"/>
    </source>
</evidence>
<organism evidence="10 11">
    <name type="scientific">Actinospica durhamensis</name>
    <dbReference type="NCBI Taxonomy" id="1508375"/>
    <lineage>
        <taxon>Bacteria</taxon>
        <taxon>Bacillati</taxon>
        <taxon>Actinomycetota</taxon>
        <taxon>Actinomycetes</taxon>
        <taxon>Catenulisporales</taxon>
        <taxon>Actinospicaceae</taxon>
        <taxon>Actinospica</taxon>
    </lineage>
</organism>
<dbReference type="PANTHER" id="PTHR33908:SF3">
    <property type="entry name" value="UNDECAPRENYL PHOSPHATE-ALPHA-4-AMINO-4-DEOXY-L-ARABINOSE ARABINOSYL TRANSFERASE"/>
    <property type="match status" value="1"/>
</dbReference>
<feature type="transmembrane region" description="Helical" evidence="8">
    <location>
        <begin position="305"/>
        <end position="326"/>
    </location>
</feature>
<keyword evidence="5 8" id="KW-0812">Transmembrane</keyword>
<dbReference type="GO" id="GO:0006493">
    <property type="term" value="P:protein O-linked glycosylation"/>
    <property type="evidence" value="ECO:0007669"/>
    <property type="project" value="InterPro"/>
</dbReference>
<dbReference type="GO" id="GO:0016763">
    <property type="term" value="F:pentosyltransferase activity"/>
    <property type="evidence" value="ECO:0007669"/>
    <property type="project" value="TreeGrafter"/>
</dbReference>
<feature type="transmembrane region" description="Helical" evidence="8">
    <location>
        <begin position="362"/>
        <end position="380"/>
    </location>
</feature>
<sequence>MGIWAVFQNFYHIGVAPILNDEPTYTVAARRYLSGQILAPLPVTPQANGVMQFNDDNFEHPPLTKYLFGMAEWFDSSSTGVTAARAVSAAAALLGAVAIAIWIGRHAGRWTGLVAGGLLTLLPEAAGGSIGRFDRFAMLDTTAGMFMVLSVVLAWIWSRRTGRAGWVAAGLTGLAIGCASASKENGFLGVIGPVLLVLGAPLVGRDVRAFLVRCGQTVAAAVIALATFLACYLPFSHPIARLHYLVAFQTNQSAGGHLIGFDGRVTAHPPWWTNLWFAGHAYGSILTVFLVVAALCAVVLRRDGLVAWCVAALAVPILFHCFIAHVALGYYYVMWTPFFLALAALGVGEVARRVVGLSRGGVRVLVAAVVGIAVLAVPVGESVAETVNVADLKPTGVMVVPELMRADGLSAAVVTAGLPAWEWHYYMPTTTVYYSAKTPVPDAAIIVVGQPICRVLIDQSVRALVAVNLESGAVKEIYSDSLIVAYAVTGKLTVPTPAQINAEPPGALTDHC</sequence>
<feature type="transmembrane region" description="Helical" evidence="8">
    <location>
        <begin position="83"/>
        <end position="103"/>
    </location>
</feature>
<reference evidence="10" key="1">
    <citation type="submission" date="2021-04" db="EMBL/GenBank/DDBJ databases">
        <title>Genome based classification of Actinospica acidithermotolerans sp. nov., an actinobacterium isolated from an Indonesian hot spring.</title>
        <authorList>
            <person name="Kusuma A.B."/>
            <person name="Putra K.E."/>
            <person name="Nafisah S."/>
            <person name="Loh J."/>
            <person name="Nouioui I."/>
            <person name="Goodfellow M."/>
        </authorList>
    </citation>
    <scope>NUCLEOTIDE SEQUENCE</scope>
    <source>
        <strain evidence="10">CSCA 57</strain>
    </source>
</reference>
<feature type="transmembrane region" description="Helical" evidence="8">
    <location>
        <begin position="217"/>
        <end position="235"/>
    </location>
</feature>
<keyword evidence="6 8" id="KW-1133">Transmembrane helix</keyword>
<feature type="transmembrane region" description="Helical" evidence="8">
    <location>
        <begin position="332"/>
        <end position="350"/>
    </location>
</feature>
<evidence type="ECO:0000256" key="4">
    <source>
        <dbReference type="ARBA" id="ARBA00022679"/>
    </source>
</evidence>
<dbReference type="InterPro" id="IPR050297">
    <property type="entry name" value="LipidA_mod_glycosyltrf_83"/>
</dbReference>
<feature type="transmembrane region" description="Helical" evidence="8">
    <location>
        <begin position="110"/>
        <end position="130"/>
    </location>
</feature>
<dbReference type="GO" id="GO:0000030">
    <property type="term" value="F:mannosyltransferase activity"/>
    <property type="evidence" value="ECO:0007669"/>
    <property type="project" value="InterPro"/>
</dbReference>
<evidence type="ECO:0000256" key="2">
    <source>
        <dbReference type="ARBA" id="ARBA00022475"/>
    </source>
</evidence>
<comment type="caution">
    <text evidence="10">The sequence shown here is derived from an EMBL/GenBank/DDBJ whole genome shotgun (WGS) entry which is preliminary data.</text>
</comment>
<evidence type="ECO:0000256" key="6">
    <source>
        <dbReference type="ARBA" id="ARBA00022989"/>
    </source>
</evidence>
<feature type="transmembrane region" description="Helical" evidence="8">
    <location>
        <begin position="164"/>
        <end position="182"/>
    </location>
</feature>
<evidence type="ECO:0000256" key="8">
    <source>
        <dbReference type="SAM" id="Phobius"/>
    </source>
</evidence>
<evidence type="ECO:0000259" key="9">
    <source>
        <dbReference type="Pfam" id="PF02366"/>
    </source>
</evidence>
<accession>A0A941EKI5</accession>
<feature type="domain" description="ArnT-like N-terminal" evidence="9">
    <location>
        <begin position="72"/>
        <end position="198"/>
    </location>
</feature>
<evidence type="ECO:0000256" key="7">
    <source>
        <dbReference type="ARBA" id="ARBA00023136"/>
    </source>
</evidence>
<evidence type="ECO:0000256" key="5">
    <source>
        <dbReference type="ARBA" id="ARBA00022692"/>
    </source>
</evidence>
<keyword evidence="4" id="KW-0808">Transferase</keyword>
<dbReference type="RefSeq" id="WP_212527068.1">
    <property type="nucleotide sequence ID" value="NZ_JAGSOG010000012.1"/>
</dbReference>
<evidence type="ECO:0000313" key="11">
    <source>
        <dbReference type="Proteomes" id="UP000675781"/>
    </source>
</evidence>
<dbReference type="GO" id="GO:0009103">
    <property type="term" value="P:lipopolysaccharide biosynthetic process"/>
    <property type="evidence" value="ECO:0007669"/>
    <property type="project" value="UniProtKB-ARBA"/>
</dbReference>
<dbReference type="PANTHER" id="PTHR33908">
    <property type="entry name" value="MANNOSYLTRANSFERASE YKCB-RELATED"/>
    <property type="match status" value="1"/>
</dbReference>
<gene>
    <name evidence="10" type="ORF">KDL01_04680</name>
</gene>
<keyword evidence="7 8" id="KW-0472">Membrane</keyword>
<proteinExistence type="predicted"/>